<keyword evidence="8" id="KW-1185">Reference proteome</keyword>
<keyword evidence="5 6" id="KW-0472">Membrane</keyword>
<gene>
    <name evidence="7" type="ORF">ACFSUD_10505</name>
</gene>
<evidence type="ECO:0000256" key="4">
    <source>
        <dbReference type="ARBA" id="ARBA00022989"/>
    </source>
</evidence>
<feature type="transmembrane region" description="Helical" evidence="6">
    <location>
        <begin position="264"/>
        <end position="284"/>
    </location>
</feature>
<feature type="transmembrane region" description="Helical" evidence="6">
    <location>
        <begin position="65"/>
        <end position="86"/>
    </location>
</feature>
<evidence type="ECO:0000256" key="3">
    <source>
        <dbReference type="ARBA" id="ARBA00022692"/>
    </source>
</evidence>
<keyword evidence="2" id="KW-1003">Cell membrane</keyword>
<name>A0ABW5U4L0_9RHOB</name>
<organism evidence="7 8">
    <name type="scientific">Sulfitobacter aestuarii</name>
    <dbReference type="NCBI Taxonomy" id="2161676"/>
    <lineage>
        <taxon>Bacteria</taxon>
        <taxon>Pseudomonadati</taxon>
        <taxon>Pseudomonadota</taxon>
        <taxon>Alphaproteobacteria</taxon>
        <taxon>Rhodobacterales</taxon>
        <taxon>Roseobacteraceae</taxon>
        <taxon>Sulfitobacter</taxon>
    </lineage>
</organism>
<feature type="transmembrane region" description="Helical" evidence="6">
    <location>
        <begin position="236"/>
        <end position="258"/>
    </location>
</feature>
<feature type="transmembrane region" description="Helical" evidence="6">
    <location>
        <begin position="296"/>
        <end position="314"/>
    </location>
</feature>
<evidence type="ECO:0000313" key="8">
    <source>
        <dbReference type="Proteomes" id="UP001597474"/>
    </source>
</evidence>
<feature type="transmembrane region" description="Helical" evidence="6">
    <location>
        <begin position="320"/>
        <end position="336"/>
    </location>
</feature>
<evidence type="ECO:0000256" key="1">
    <source>
        <dbReference type="ARBA" id="ARBA00004651"/>
    </source>
</evidence>
<sequence length="339" mass="37046">MSKVDEVRPMLLTRRRGQPDSGASKPSRNWWLFAIKLLASAGLIAWILLGANLSEVGAALRDVDLRWIGLAMLLQCFGAAIISRRWQGLLAVQDVRPPWLYLFRSTIVSSFFRQFLPSIIGGDVIRSHDAWRAGASLSLALMSLLLDRLLGLLALALLALLAMLSVSEVTERLPALQLWLICAFAGLAAILSLVVLPRRRTGGGAARLPGFLPDKLRRKLGDIGKAMTIYRGKSAALWRGLALSLLLQVNVVTFYWALSQALGLPLSYGSFFAIAPIAIFVMMIPISINGIGVREAIFLFLLAQWGIGSAEALALAWLEYGTFLAFGLLGGIVYALRRY</sequence>
<dbReference type="InterPro" id="IPR022791">
    <property type="entry name" value="L-PG_synthase/AglD"/>
</dbReference>
<protein>
    <submittedName>
        <fullName evidence="7">Lysylphosphatidylglycerol synthase transmembrane domain-containing protein</fullName>
    </submittedName>
</protein>
<comment type="subcellular location">
    <subcellularLocation>
        <location evidence="1">Cell membrane</location>
        <topology evidence="1">Multi-pass membrane protein</topology>
    </subcellularLocation>
</comment>
<feature type="transmembrane region" description="Helical" evidence="6">
    <location>
        <begin position="137"/>
        <end position="164"/>
    </location>
</feature>
<dbReference type="NCBIfam" id="TIGR00374">
    <property type="entry name" value="flippase-like domain"/>
    <property type="match status" value="1"/>
</dbReference>
<dbReference type="Pfam" id="PF03706">
    <property type="entry name" value="LPG_synthase_TM"/>
    <property type="match status" value="1"/>
</dbReference>
<keyword evidence="4 6" id="KW-1133">Transmembrane helix</keyword>
<comment type="caution">
    <text evidence="7">The sequence shown here is derived from an EMBL/GenBank/DDBJ whole genome shotgun (WGS) entry which is preliminary data.</text>
</comment>
<evidence type="ECO:0000256" key="6">
    <source>
        <dbReference type="SAM" id="Phobius"/>
    </source>
</evidence>
<reference evidence="8" key="1">
    <citation type="journal article" date="2019" name="Int. J. Syst. Evol. Microbiol.">
        <title>The Global Catalogue of Microorganisms (GCM) 10K type strain sequencing project: providing services to taxonomists for standard genome sequencing and annotation.</title>
        <authorList>
            <consortium name="The Broad Institute Genomics Platform"/>
            <consortium name="The Broad Institute Genome Sequencing Center for Infectious Disease"/>
            <person name="Wu L."/>
            <person name="Ma J."/>
        </authorList>
    </citation>
    <scope>NUCLEOTIDE SEQUENCE [LARGE SCALE GENOMIC DNA]</scope>
    <source>
        <strain evidence="8">TISTR 2562</strain>
    </source>
</reference>
<dbReference type="PANTHER" id="PTHR40277:SF1">
    <property type="entry name" value="BLL5419 PROTEIN"/>
    <property type="match status" value="1"/>
</dbReference>
<evidence type="ECO:0000256" key="2">
    <source>
        <dbReference type="ARBA" id="ARBA00022475"/>
    </source>
</evidence>
<keyword evidence="3 6" id="KW-0812">Transmembrane</keyword>
<dbReference type="EMBL" id="JBHUMP010000008">
    <property type="protein sequence ID" value="MFD2740001.1"/>
    <property type="molecule type" value="Genomic_DNA"/>
</dbReference>
<feature type="transmembrane region" description="Helical" evidence="6">
    <location>
        <begin position="30"/>
        <end position="53"/>
    </location>
</feature>
<evidence type="ECO:0000256" key="5">
    <source>
        <dbReference type="ARBA" id="ARBA00023136"/>
    </source>
</evidence>
<evidence type="ECO:0000313" key="7">
    <source>
        <dbReference type="EMBL" id="MFD2740001.1"/>
    </source>
</evidence>
<accession>A0ABW5U4L0</accession>
<proteinExistence type="predicted"/>
<feature type="transmembrane region" description="Helical" evidence="6">
    <location>
        <begin position="176"/>
        <end position="196"/>
    </location>
</feature>
<dbReference type="PANTHER" id="PTHR40277">
    <property type="entry name" value="BLL5419 PROTEIN"/>
    <property type="match status" value="1"/>
</dbReference>
<dbReference type="Proteomes" id="UP001597474">
    <property type="component" value="Unassembled WGS sequence"/>
</dbReference>
<dbReference type="RefSeq" id="WP_386374148.1">
    <property type="nucleotide sequence ID" value="NZ_JBHUMP010000008.1"/>
</dbReference>